<dbReference type="PANTHER" id="PTHR38248:SF2">
    <property type="entry name" value="FUNK1 11"/>
    <property type="match status" value="1"/>
</dbReference>
<evidence type="ECO:0000313" key="3">
    <source>
        <dbReference type="EMBL" id="TCD61937.1"/>
    </source>
</evidence>
<keyword evidence="4" id="KW-1185">Reference proteome</keyword>
<dbReference type="Pfam" id="PF17667">
    <property type="entry name" value="Pkinase_fungal"/>
    <property type="match status" value="1"/>
</dbReference>
<protein>
    <recommendedName>
        <fullName evidence="2">Fungal-type protein kinase domain-containing protein</fullName>
    </recommendedName>
</protein>
<feature type="region of interest" description="Disordered" evidence="1">
    <location>
        <begin position="799"/>
        <end position="861"/>
    </location>
</feature>
<evidence type="ECO:0000256" key="1">
    <source>
        <dbReference type="SAM" id="MobiDB-lite"/>
    </source>
</evidence>
<dbReference type="STRING" id="92696.A0A4V2MVD0"/>
<evidence type="ECO:0000313" key="4">
    <source>
        <dbReference type="Proteomes" id="UP000292702"/>
    </source>
</evidence>
<feature type="region of interest" description="Disordered" evidence="1">
    <location>
        <begin position="1"/>
        <end position="58"/>
    </location>
</feature>
<comment type="caution">
    <text evidence="3">The sequence shown here is derived from an EMBL/GenBank/DDBJ whole genome shotgun (WGS) entry which is preliminary data.</text>
</comment>
<feature type="domain" description="Fungal-type protein kinase" evidence="2">
    <location>
        <begin position="214"/>
        <end position="606"/>
    </location>
</feature>
<dbReference type="PANTHER" id="PTHR38248">
    <property type="entry name" value="FUNK1 6"/>
    <property type="match status" value="1"/>
</dbReference>
<feature type="region of interest" description="Disordered" evidence="1">
    <location>
        <begin position="719"/>
        <end position="760"/>
    </location>
</feature>
<feature type="compositionally biased region" description="Low complexity" evidence="1">
    <location>
        <begin position="810"/>
        <end position="826"/>
    </location>
</feature>
<feature type="compositionally biased region" description="Pro residues" evidence="1">
    <location>
        <begin position="23"/>
        <end position="42"/>
    </location>
</feature>
<name>A0A4V2MVD0_9APHY</name>
<accession>A0A4V2MVD0</accession>
<dbReference type="OrthoDB" id="2791154at2759"/>
<feature type="compositionally biased region" description="Basic and acidic residues" evidence="1">
    <location>
        <begin position="515"/>
        <end position="528"/>
    </location>
</feature>
<gene>
    <name evidence="3" type="ORF">EIP91_007705</name>
</gene>
<reference evidence="3 4" key="1">
    <citation type="submission" date="2018-11" db="EMBL/GenBank/DDBJ databases">
        <title>Genome assembly of Steccherinum ochraceum LE-BIN_3174, the white-rot fungus of the Steccherinaceae family (The Residual Polyporoid clade, Polyporales, Basidiomycota).</title>
        <authorList>
            <person name="Fedorova T.V."/>
            <person name="Glazunova O.A."/>
            <person name="Landesman E.O."/>
            <person name="Moiseenko K.V."/>
            <person name="Psurtseva N.V."/>
            <person name="Savinova O.S."/>
            <person name="Shakhova N.V."/>
            <person name="Tyazhelova T.V."/>
            <person name="Vasina D.V."/>
        </authorList>
    </citation>
    <scope>NUCLEOTIDE SEQUENCE [LARGE SCALE GENOMIC DNA]</scope>
    <source>
        <strain evidence="3 4">LE-BIN_3174</strain>
    </source>
</reference>
<evidence type="ECO:0000259" key="2">
    <source>
        <dbReference type="Pfam" id="PF17667"/>
    </source>
</evidence>
<feature type="region of interest" description="Disordered" evidence="1">
    <location>
        <begin position="508"/>
        <end position="542"/>
    </location>
</feature>
<organism evidence="3 4">
    <name type="scientific">Steccherinum ochraceum</name>
    <dbReference type="NCBI Taxonomy" id="92696"/>
    <lineage>
        <taxon>Eukaryota</taxon>
        <taxon>Fungi</taxon>
        <taxon>Dikarya</taxon>
        <taxon>Basidiomycota</taxon>
        <taxon>Agaricomycotina</taxon>
        <taxon>Agaricomycetes</taxon>
        <taxon>Polyporales</taxon>
        <taxon>Steccherinaceae</taxon>
        <taxon>Steccherinum</taxon>
    </lineage>
</organism>
<dbReference type="InterPro" id="IPR040976">
    <property type="entry name" value="Pkinase_fungal"/>
</dbReference>
<proteinExistence type="predicted"/>
<dbReference type="Proteomes" id="UP000292702">
    <property type="component" value="Unassembled WGS sequence"/>
</dbReference>
<sequence>MSSVAHDSFIAFDDALNDLSDPPSSPRPPSPPPPTPGRPPLPTHSSNQPVATTPHKAQERIGRAVVMESGHMAFRPVEAFLKDAVPGPDLPSEGIELFDFSTVPDEAFQDANETVLSPFLCEAISSVLNDGGLEVRLTSEWCEKGAMISKKRPDMFLYSKDTAEKHHLTDKERTKSRVSPERLKWASRTLWAYGSSFIEVKNYTDQTVPFSGSDSEESRKSRGQLMDYFTEIFIRQHRTHVYGVSIHMNKAVFMRCDHAGISACDEFDFVKDPTSFYTFFYRLGRMTDEQLGYDITVRPVPKNHADAASLRAFKKKIKLAHHKIYYEQAFESSDLAFPLQCITIQDGQKTRRFLVARPRHFVPSEFGCCTKGFLAYDPEEDALRWCKDYWRPDAPGITSESGVYRKLQAKKVENIATLVCGGDVESPCANGPPAVQRTRTQKYLRKHQTPRIHHRLILKEVGRPLHEYACGRELVSTVLDALIAHFYAYTLAEVLHRDVSGGNILIYEEQPNDTEEAKSVSESRPDDAAHDDDDDHPEVDGIKEPQVRGLLNDWDMSKSLEQLKEPPSQGNRSGTWVFMSALLLAYPRKPFELSDDMESFIHIIFWNILRFHTHTFTEKPLNLSNFLSGTYEASETVNGVLYGPDAKLQAMKSGHMPWQVIASDRGNNLHKLVTELLTLCKTHYAAVDYEKLAPYGEQKRTRTVVGRTPKALPALNRSRMPRGLEVMSDSDEEEASPEPALISASTPAAVSDTKSTKRPKLVLSSHTKLIQLLDRANQWDGWVDDDRDPDHPDQFANLPAPGKREFDKPSGVSQSLGLTSQGSLTTSKKRKAARNATGAVRRQKTGERSCQSRGSVESEDE</sequence>
<dbReference type="EMBL" id="RWJN01000417">
    <property type="protein sequence ID" value="TCD61937.1"/>
    <property type="molecule type" value="Genomic_DNA"/>
</dbReference>
<dbReference type="AlphaFoldDB" id="A0A4V2MVD0"/>